<dbReference type="Gene3D" id="3.10.20.90">
    <property type="entry name" value="Phosphatidylinositol 3-kinase Catalytic Subunit, Chain A, domain 1"/>
    <property type="match status" value="1"/>
</dbReference>
<feature type="compositionally biased region" description="Basic residues" evidence="5">
    <location>
        <begin position="462"/>
        <end position="472"/>
    </location>
</feature>
<evidence type="ECO:0000259" key="6">
    <source>
        <dbReference type="PROSITE" id="PS50053"/>
    </source>
</evidence>
<feature type="compositionally biased region" description="Basic residues" evidence="5">
    <location>
        <begin position="621"/>
        <end position="630"/>
    </location>
</feature>
<dbReference type="InterPro" id="IPR035896">
    <property type="entry name" value="AN1-like_Znf"/>
</dbReference>
<feature type="compositionally biased region" description="Basic residues" evidence="5">
    <location>
        <begin position="320"/>
        <end position="337"/>
    </location>
</feature>
<feature type="compositionally biased region" description="Polar residues" evidence="5">
    <location>
        <begin position="35"/>
        <end position="45"/>
    </location>
</feature>
<dbReference type="Pfam" id="PF01428">
    <property type="entry name" value="zf-AN1"/>
    <property type="match status" value="1"/>
</dbReference>
<dbReference type="PANTHER" id="PTHR46728:SF1">
    <property type="entry name" value="AN1-TYPE ZINC FINGER PROTEIN 4"/>
    <property type="match status" value="1"/>
</dbReference>
<feature type="region of interest" description="Disordered" evidence="5">
    <location>
        <begin position="214"/>
        <end position="246"/>
    </location>
</feature>
<feature type="compositionally biased region" description="Basic residues" evidence="5">
    <location>
        <begin position="264"/>
        <end position="275"/>
    </location>
</feature>
<organism evidence="8 9">
    <name type="scientific">Portunus trituberculatus</name>
    <name type="common">Swimming crab</name>
    <name type="synonym">Neptunus trituberculatus</name>
    <dbReference type="NCBI Taxonomy" id="210409"/>
    <lineage>
        <taxon>Eukaryota</taxon>
        <taxon>Metazoa</taxon>
        <taxon>Ecdysozoa</taxon>
        <taxon>Arthropoda</taxon>
        <taxon>Crustacea</taxon>
        <taxon>Multicrustacea</taxon>
        <taxon>Malacostraca</taxon>
        <taxon>Eumalacostraca</taxon>
        <taxon>Eucarida</taxon>
        <taxon>Decapoda</taxon>
        <taxon>Pleocyemata</taxon>
        <taxon>Brachyura</taxon>
        <taxon>Eubrachyura</taxon>
        <taxon>Portunoidea</taxon>
        <taxon>Portunidae</taxon>
        <taxon>Portuninae</taxon>
        <taxon>Portunus</taxon>
    </lineage>
</organism>
<feature type="domain" description="AN1-type" evidence="7">
    <location>
        <begin position="626"/>
        <end position="673"/>
    </location>
</feature>
<dbReference type="AlphaFoldDB" id="A0A5B7ETX7"/>
<feature type="compositionally biased region" description="Basic and acidic residues" evidence="5">
    <location>
        <begin position="446"/>
        <end position="458"/>
    </location>
</feature>
<dbReference type="SMART" id="SM00154">
    <property type="entry name" value="ZnF_AN1"/>
    <property type="match status" value="1"/>
</dbReference>
<dbReference type="InterPro" id="IPR053061">
    <property type="entry name" value="AN1-type_zinc_finger"/>
</dbReference>
<evidence type="ECO:0000256" key="3">
    <source>
        <dbReference type="ARBA" id="ARBA00022833"/>
    </source>
</evidence>
<feature type="compositionally biased region" description="Polar residues" evidence="5">
    <location>
        <begin position="277"/>
        <end position="289"/>
    </location>
</feature>
<dbReference type="Proteomes" id="UP000324222">
    <property type="component" value="Unassembled WGS sequence"/>
</dbReference>
<reference evidence="8 9" key="1">
    <citation type="submission" date="2019-05" db="EMBL/GenBank/DDBJ databases">
        <title>Another draft genome of Portunus trituberculatus and its Hox gene families provides insights of decapod evolution.</title>
        <authorList>
            <person name="Jeong J.-H."/>
            <person name="Song I."/>
            <person name="Kim S."/>
            <person name="Choi T."/>
            <person name="Kim D."/>
            <person name="Ryu S."/>
            <person name="Kim W."/>
        </authorList>
    </citation>
    <scope>NUCLEOTIDE SEQUENCE [LARGE SCALE GENOMIC DNA]</scope>
    <source>
        <tissue evidence="8">Muscle</tissue>
    </source>
</reference>
<dbReference type="PROSITE" id="PS51039">
    <property type="entry name" value="ZF_AN1"/>
    <property type="match status" value="1"/>
</dbReference>
<dbReference type="InterPro" id="IPR000058">
    <property type="entry name" value="Znf_AN1"/>
</dbReference>
<evidence type="ECO:0000256" key="1">
    <source>
        <dbReference type="ARBA" id="ARBA00022723"/>
    </source>
</evidence>
<feature type="region of interest" description="Disordered" evidence="5">
    <location>
        <begin position="264"/>
        <end position="289"/>
    </location>
</feature>
<dbReference type="PROSITE" id="PS50053">
    <property type="entry name" value="UBIQUITIN_2"/>
    <property type="match status" value="1"/>
</dbReference>
<name>A0A5B7ETX7_PORTR</name>
<dbReference type="GO" id="GO:0008270">
    <property type="term" value="F:zinc ion binding"/>
    <property type="evidence" value="ECO:0007669"/>
    <property type="project" value="UniProtKB-KW"/>
</dbReference>
<keyword evidence="2 4" id="KW-0863">Zinc-finger</keyword>
<dbReference type="PANTHER" id="PTHR46728">
    <property type="entry name" value="AN1-TYPE ZINC FINGER PROTEIN 4"/>
    <property type="match status" value="1"/>
</dbReference>
<keyword evidence="9" id="KW-1185">Reference proteome</keyword>
<keyword evidence="1" id="KW-0479">Metal-binding</keyword>
<proteinExistence type="predicted"/>
<sequence length="692" mass="76588">MQGAGGGRRQEHSSEEEDLQNSSRRPSDADDEESVSTMMSETPPQLSHRDPGDMLEVYADGDFEDGEEEEEEEEEEEDTLELVVETLTGDSYRVRISQWDTAASLKELLYRTQGIHPSHQHLILRDRELVDDACLIDQQVVDGSTLRLVLAIHGGPINARRLPTHDDLLLRDFTFDDNSPQGGSGQTFTFIVFHDDENGNLNFYRVIENPDGSYSPLNESSSSGTNGRVGDEEASALKTQLTEEEKRTMARMADLRVEMDKLRLRSKKKKDKRKAVVSSTHTSLNSSLKSVPGRLEEVLTPRLDLTEISGLAGGGTAHTTPRKRSPVKRLATVRRGSRPTTQERMELMKSSHGRPTLRELPTANPPVPVDFSRRKPLEAIRPQLIGGRLEAVEEMLGRGESSAEHGGRQSRVATGRQQEAWPSRDAPNPPLYMLPEVVSSGKHKRYDRDRLNHSHNQELLRPVRHTAGRRPKTSPEVLERRPGTLPDALGERIMLRDTDDRLRELCSILEPSRGDSRQSKLQGSPLAGTGLPPLSLSHSFTGIGPPPRTHRSNSVSVSLASLRTRGATPPSPGQGALVTSGSREQRDALRGLMQSQGGGGASRPNSGRMALPPAVLPPVTPKRRKNRRKPRCEKCSRRLGVSSTYECRCGGLFCAQHRYSETHTCSFDYRTAGRAMLALANPLVAPNRVPKI</sequence>
<evidence type="ECO:0000256" key="5">
    <source>
        <dbReference type="SAM" id="MobiDB-lite"/>
    </source>
</evidence>
<dbReference type="Pfam" id="PF00240">
    <property type="entry name" value="ubiquitin"/>
    <property type="match status" value="1"/>
</dbReference>
<accession>A0A5B7ETX7</accession>
<keyword evidence="3" id="KW-0862">Zinc</keyword>
<dbReference type="EMBL" id="VSRR010003580">
    <property type="protein sequence ID" value="MPC36688.1"/>
    <property type="molecule type" value="Genomic_DNA"/>
</dbReference>
<comment type="caution">
    <text evidence="8">The sequence shown here is derived from an EMBL/GenBank/DDBJ whole genome shotgun (WGS) entry which is preliminary data.</text>
</comment>
<dbReference type="SUPFAM" id="SSF54236">
    <property type="entry name" value="Ubiquitin-like"/>
    <property type="match status" value="1"/>
</dbReference>
<evidence type="ECO:0000313" key="8">
    <source>
        <dbReference type="EMBL" id="MPC36688.1"/>
    </source>
</evidence>
<protein>
    <submittedName>
        <fullName evidence="8">AN1-type zinc finger protein 4</fullName>
    </submittedName>
</protein>
<evidence type="ECO:0000313" key="9">
    <source>
        <dbReference type="Proteomes" id="UP000324222"/>
    </source>
</evidence>
<dbReference type="OrthoDB" id="756206at2759"/>
<gene>
    <name evidence="8" type="primary">Zfand4</name>
    <name evidence="8" type="ORF">E2C01_030156</name>
</gene>
<dbReference type="InterPro" id="IPR000626">
    <property type="entry name" value="Ubiquitin-like_dom"/>
</dbReference>
<feature type="compositionally biased region" description="Polar residues" evidence="5">
    <location>
        <begin position="215"/>
        <end position="226"/>
    </location>
</feature>
<feature type="region of interest" description="Disordered" evidence="5">
    <location>
        <begin position="509"/>
        <end position="630"/>
    </location>
</feature>
<feature type="region of interest" description="Disordered" evidence="5">
    <location>
        <begin position="310"/>
        <end position="371"/>
    </location>
</feature>
<dbReference type="SUPFAM" id="SSF118310">
    <property type="entry name" value="AN1-like Zinc finger"/>
    <property type="match status" value="1"/>
</dbReference>
<feature type="compositionally biased region" description="Basic and acidic residues" evidence="5">
    <location>
        <begin position="395"/>
        <end position="407"/>
    </location>
</feature>
<feature type="region of interest" description="Disordered" evidence="5">
    <location>
        <begin position="1"/>
        <end position="58"/>
    </location>
</feature>
<feature type="domain" description="Ubiquitin-like" evidence="6">
    <location>
        <begin position="80"/>
        <end position="155"/>
    </location>
</feature>
<evidence type="ECO:0000256" key="2">
    <source>
        <dbReference type="ARBA" id="ARBA00022771"/>
    </source>
</evidence>
<feature type="region of interest" description="Disordered" evidence="5">
    <location>
        <begin position="395"/>
        <end position="485"/>
    </location>
</feature>
<evidence type="ECO:0000256" key="4">
    <source>
        <dbReference type="PROSITE-ProRule" id="PRU00449"/>
    </source>
</evidence>
<dbReference type="Gene3D" id="4.10.1110.10">
    <property type="entry name" value="AN1-like Zinc finger"/>
    <property type="match status" value="1"/>
</dbReference>
<feature type="compositionally biased region" description="Polar residues" evidence="5">
    <location>
        <begin position="552"/>
        <end position="561"/>
    </location>
</feature>
<evidence type="ECO:0000259" key="7">
    <source>
        <dbReference type="PROSITE" id="PS51039"/>
    </source>
</evidence>
<dbReference type="SMART" id="SM00213">
    <property type="entry name" value="UBQ"/>
    <property type="match status" value="1"/>
</dbReference>
<dbReference type="InterPro" id="IPR029071">
    <property type="entry name" value="Ubiquitin-like_domsf"/>
</dbReference>